<accession>A0A8X6IDM6</accession>
<comment type="caution">
    <text evidence="1">The sequence shown here is derived from an EMBL/GenBank/DDBJ whole genome shotgun (WGS) entry which is preliminary data.</text>
</comment>
<dbReference type="Proteomes" id="UP000886998">
    <property type="component" value="Unassembled WGS sequence"/>
</dbReference>
<dbReference type="Gene3D" id="3.40.50.720">
    <property type="entry name" value="NAD(P)-binding Rossmann-like Domain"/>
    <property type="match status" value="1"/>
</dbReference>
<proteinExistence type="predicted"/>
<evidence type="ECO:0000313" key="1">
    <source>
        <dbReference type="EMBL" id="GFS41798.1"/>
    </source>
</evidence>
<name>A0A8X6IDM6_9ARAC</name>
<organism evidence="1 2">
    <name type="scientific">Trichonephila inaurata madagascariensis</name>
    <dbReference type="NCBI Taxonomy" id="2747483"/>
    <lineage>
        <taxon>Eukaryota</taxon>
        <taxon>Metazoa</taxon>
        <taxon>Ecdysozoa</taxon>
        <taxon>Arthropoda</taxon>
        <taxon>Chelicerata</taxon>
        <taxon>Arachnida</taxon>
        <taxon>Araneae</taxon>
        <taxon>Araneomorphae</taxon>
        <taxon>Entelegynae</taxon>
        <taxon>Araneoidea</taxon>
        <taxon>Nephilidae</taxon>
        <taxon>Trichonephila</taxon>
        <taxon>Trichonephila inaurata</taxon>
    </lineage>
</organism>
<dbReference type="AlphaFoldDB" id="A0A8X6IDM6"/>
<keyword evidence="2" id="KW-1185">Reference proteome</keyword>
<dbReference type="EMBL" id="BMAV01025481">
    <property type="protein sequence ID" value="GFS41798.1"/>
    <property type="molecule type" value="Genomic_DNA"/>
</dbReference>
<reference evidence="1" key="1">
    <citation type="submission" date="2020-08" db="EMBL/GenBank/DDBJ databases">
        <title>Multicomponent nature underlies the extraordinary mechanical properties of spider dragline silk.</title>
        <authorList>
            <person name="Kono N."/>
            <person name="Nakamura H."/>
            <person name="Mori M."/>
            <person name="Yoshida Y."/>
            <person name="Ohtoshi R."/>
            <person name="Malay A.D."/>
            <person name="Moran D.A.P."/>
            <person name="Tomita M."/>
            <person name="Numata K."/>
            <person name="Arakawa K."/>
        </authorList>
    </citation>
    <scope>NUCLEOTIDE SEQUENCE</scope>
</reference>
<protein>
    <submittedName>
        <fullName evidence="1">Uncharacterized protein</fullName>
    </submittedName>
</protein>
<evidence type="ECO:0000313" key="2">
    <source>
        <dbReference type="Proteomes" id="UP000886998"/>
    </source>
</evidence>
<sequence length="107" mass="11931">MLNKVNKMKNASYSKAIDKIIEESGSIVNLKPKLRKIQKQSRRSDDKAVKSIVLGNRGILQAFEKRKIRSKRYVELTSLDLDTLLETAVAITSKGGKYLAAPISGVR</sequence>
<gene>
    <name evidence="1" type="ORF">TNIN_192171</name>
</gene>